<evidence type="ECO:0000259" key="1">
    <source>
        <dbReference type="Pfam" id="PF23925"/>
    </source>
</evidence>
<dbReference type="PANTHER" id="PTHR12747:SF0">
    <property type="entry name" value="ELONGATOR COMPLEX PROTEIN 1"/>
    <property type="match status" value="1"/>
</dbReference>
<evidence type="ECO:0000313" key="3">
    <source>
        <dbReference type="Proteomes" id="UP000008312"/>
    </source>
</evidence>
<dbReference type="AlphaFoldDB" id="D8M8N7"/>
<dbReference type="InterPro" id="IPR056167">
    <property type="entry name" value="A-sol_ELP1"/>
</dbReference>
<dbReference type="GO" id="GO:0033588">
    <property type="term" value="C:elongator holoenzyme complex"/>
    <property type="evidence" value="ECO:0007669"/>
    <property type="project" value="InterPro"/>
</dbReference>
<dbReference type="InParanoid" id="D8M8N7"/>
<gene>
    <name evidence="2" type="ORF">GSBLH_T00004170001</name>
</gene>
<dbReference type="GO" id="GO:0000049">
    <property type="term" value="F:tRNA binding"/>
    <property type="evidence" value="ECO:0007669"/>
    <property type="project" value="TreeGrafter"/>
</dbReference>
<protein>
    <recommendedName>
        <fullName evidence="1">ELP1 alpha-solenoid domain-containing protein</fullName>
    </recommendedName>
</protein>
<accession>D8M8N7</accession>
<reference evidence="2" key="1">
    <citation type="submission" date="2010-02" db="EMBL/GenBank/DDBJ databases">
        <title>Sequencing and annotation of the Blastocystis hominis genome.</title>
        <authorList>
            <person name="Wincker P."/>
        </authorList>
    </citation>
    <scope>NUCLEOTIDE SEQUENCE</scope>
    <source>
        <strain evidence="2">Singapore isolate B</strain>
    </source>
</reference>
<dbReference type="PANTHER" id="PTHR12747">
    <property type="entry name" value="ELONGATOR COMPLEX PROTEIN 1"/>
    <property type="match status" value="1"/>
</dbReference>
<sequence length="250" mass="28879">MGLIQNCVTCLCSQKPPCYEEALFLIHQSRDEKSLDWLLTLADPSAVWNAALGSYDMDLALLVAVHSQKDPQEYRSLLQRYRDMKERKKRYCIDVELKRWARVLKDICELIMHCDEIDEELGDENVLWKQAVRLMREKSLEKEFLDSFANTPYSSRAHQCYADLLMEKGNYEVALIEYQACNPQPVESMMTCALHLGRSDLYLTLLFASQKDSSSRTSAIRRLCDALRTGPSDHIRQCARVSVVVRHLSH</sequence>
<organism evidence="2">
    <name type="scientific">Blastocystis hominis</name>
    <dbReference type="NCBI Taxonomy" id="12968"/>
    <lineage>
        <taxon>Eukaryota</taxon>
        <taxon>Sar</taxon>
        <taxon>Stramenopiles</taxon>
        <taxon>Bigyra</taxon>
        <taxon>Opalozoa</taxon>
        <taxon>Opalinata</taxon>
        <taxon>Blastocystidae</taxon>
        <taxon>Blastocystis</taxon>
    </lineage>
</organism>
<dbReference type="OrthoDB" id="40048at2759"/>
<evidence type="ECO:0000313" key="2">
    <source>
        <dbReference type="EMBL" id="CBK24426.2"/>
    </source>
</evidence>
<feature type="domain" description="ELP1 alpha-solenoid" evidence="1">
    <location>
        <begin position="8"/>
        <end position="78"/>
    </location>
</feature>
<name>D8M8N7_BLAHO</name>
<dbReference type="GO" id="GO:0002926">
    <property type="term" value="P:tRNA wobble base 5-methoxycarbonylmethyl-2-thiouridinylation"/>
    <property type="evidence" value="ECO:0007669"/>
    <property type="project" value="TreeGrafter"/>
</dbReference>
<proteinExistence type="predicted"/>
<dbReference type="RefSeq" id="XP_012898474.1">
    <property type="nucleotide sequence ID" value="XM_013043020.1"/>
</dbReference>
<keyword evidence="3" id="KW-1185">Reference proteome</keyword>
<dbReference type="Pfam" id="PF23925">
    <property type="entry name" value="A-sol_ELP1"/>
    <property type="match status" value="1"/>
</dbReference>
<dbReference type="Proteomes" id="UP000008312">
    <property type="component" value="Unassembled WGS sequence"/>
</dbReference>
<dbReference type="InterPro" id="IPR006849">
    <property type="entry name" value="Elp1"/>
</dbReference>
<dbReference type="GeneID" id="24921207"/>
<dbReference type="GO" id="GO:0005829">
    <property type="term" value="C:cytosol"/>
    <property type="evidence" value="ECO:0007669"/>
    <property type="project" value="TreeGrafter"/>
</dbReference>
<dbReference type="EMBL" id="FN668688">
    <property type="protein sequence ID" value="CBK24426.2"/>
    <property type="molecule type" value="Genomic_DNA"/>
</dbReference>
<dbReference type="UniPathway" id="UPA00988"/>